<dbReference type="EMBL" id="BIFS01000001">
    <property type="protein sequence ID" value="GCE21746.1"/>
    <property type="molecule type" value="Genomic_DNA"/>
</dbReference>
<gene>
    <name evidence="1" type="ORF">KDK_55460</name>
</gene>
<organism evidence="1 2">
    <name type="scientific">Dictyobacter kobayashii</name>
    <dbReference type="NCBI Taxonomy" id="2014872"/>
    <lineage>
        <taxon>Bacteria</taxon>
        <taxon>Bacillati</taxon>
        <taxon>Chloroflexota</taxon>
        <taxon>Ktedonobacteria</taxon>
        <taxon>Ktedonobacterales</taxon>
        <taxon>Dictyobacteraceae</taxon>
        <taxon>Dictyobacter</taxon>
    </lineage>
</organism>
<accession>A0A402ARL2</accession>
<reference evidence="2" key="1">
    <citation type="submission" date="2018-12" db="EMBL/GenBank/DDBJ databases">
        <title>Tengunoibacter tsumagoiensis gen. nov., sp. nov., Dictyobacter kobayashii sp. nov., D. alpinus sp. nov., and D. joshuensis sp. nov. and description of Dictyobacteraceae fam. nov. within the order Ktedonobacterales isolated from Tengu-no-mugimeshi.</title>
        <authorList>
            <person name="Wang C.M."/>
            <person name="Zheng Y."/>
            <person name="Sakai Y."/>
            <person name="Toyoda A."/>
            <person name="Minakuchi Y."/>
            <person name="Abe K."/>
            <person name="Yokota A."/>
            <person name="Yabe S."/>
        </authorList>
    </citation>
    <scope>NUCLEOTIDE SEQUENCE [LARGE SCALE GENOMIC DNA]</scope>
    <source>
        <strain evidence="2">Uno11</strain>
    </source>
</reference>
<evidence type="ECO:0000313" key="2">
    <source>
        <dbReference type="Proteomes" id="UP000287188"/>
    </source>
</evidence>
<protein>
    <submittedName>
        <fullName evidence="1">Uncharacterized protein</fullName>
    </submittedName>
</protein>
<sequence>MNGSGNHRDKTATERYNALRQKGAVTDDERLLSRPTQPLVSPNQPVPNERIREEEHAFERALNFDYTMTDPWRVFRIMSEFVNGFDVLAHIPPQSPFLVLPARSRMIRAMQRLPRPRACWPRLVLA</sequence>
<dbReference type="Proteomes" id="UP000287188">
    <property type="component" value="Unassembled WGS sequence"/>
</dbReference>
<dbReference type="AlphaFoldDB" id="A0A402ARL2"/>
<keyword evidence="2" id="KW-1185">Reference proteome</keyword>
<comment type="caution">
    <text evidence="1">The sequence shown here is derived from an EMBL/GenBank/DDBJ whole genome shotgun (WGS) entry which is preliminary data.</text>
</comment>
<name>A0A402ARL2_9CHLR</name>
<evidence type="ECO:0000313" key="1">
    <source>
        <dbReference type="EMBL" id="GCE21746.1"/>
    </source>
</evidence>
<proteinExistence type="predicted"/>